<organism evidence="6 7">
    <name type="scientific">Raoultella terrigena</name>
    <name type="common">Klebsiella terrigena</name>
    <dbReference type="NCBI Taxonomy" id="577"/>
    <lineage>
        <taxon>Bacteria</taxon>
        <taxon>Pseudomonadati</taxon>
        <taxon>Pseudomonadota</taxon>
        <taxon>Gammaproteobacteria</taxon>
        <taxon>Enterobacterales</taxon>
        <taxon>Enterobacteriaceae</taxon>
        <taxon>Klebsiella/Raoultella group</taxon>
        <taxon>Raoultella</taxon>
    </lineage>
</organism>
<keyword evidence="1" id="KW-0547">Nucleotide-binding</keyword>
<dbReference type="GO" id="GO:0005829">
    <property type="term" value="C:cytosol"/>
    <property type="evidence" value="ECO:0007669"/>
    <property type="project" value="TreeGrafter"/>
</dbReference>
<dbReference type="PROSITE" id="PS51192">
    <property type="entry name" value="HELICASE_ATP_BIND_1"/>
    <property type="match status" value="1"/>
</dbReference>
<evidence type="ECO:0000256" key="2">
    <source>
        <dbReference type="ARBA" id="ARBA00022801"/>
    </source>
</evidence>
<sequence length="168" mass="18258">MIRSQHAPHIIVATPGRLLDHLQKGTVSLDALQTLVMDEADRMLDMGFSDAIDEAIRFAPAERQTLLFSATWPEAIAAISGRVQNDPQTIEIDSVDALPAIEHSSSKSRRKAKLRCCKNCSASISRPPAWCSVTPKRIARPSAIRSTPPGRARCRCMAISSSAIATKP</sequence>
<accession>A0A3P8M2S0</accession>
<evidence type="ECO:0000256" key="4">
    <source>
        <dbReference type="ARBA" id="ARBA00022840"/>
    </source>
</evidence>
<dbReference type="SUPFAM" id="SSF52540">
    <property type="entry name" value="P-loop containing nucleoside triphosphate hydrolases"/>
    <property type="match status" value="1"/>
</dbReference>
<feature type="domain" description="Helicase ATP-binding" evidence="5">
    <location>
        <begin position="1"/>
        <end position="90"/>
    </location>
</feature>
<keyword evidence="4" id="KW-0067">ATP-binding</keyword>
<keyword evidence="2 6" id="KW-0378">Hydrolase</keyword>
<evidence type="ECO:0000313" key="6">
    <source>
        <dbReference type="EMBL" id="VDR27696.1"/>
    </source>
</evidence>
<dbReference type="CDD" id="cd00268">
    <property type="entry name" value="DEADc"/>
    <property type="match status" value="1"/>
</dbReference>
<dbReference type="PROSITE" id="PS00039">
    <property type="entry name" value="DEAD_ATP_HELICASE"/>
    <property type="match status" value="1"/>
</dbReference>
<reference evidence="6 7" key="1">
    <citation type="submission" date="2018-12" db="EMBL/GenBank/DDBJ databases">
        <authorList>
            <consortium name="Pathogen Informatics"/>
        </authorList>
    </citation>
    <scope>NUCLEOTIDE SEQUENCE [LARGE SCALE GENOMIC DNA]</scope>
    <source>
        <strain evidence="6 7">NCTC13098</strain>
    </source>
</reference>
<dbReference type="EC" id="3.6.4.13" evidence="6"/>
<dbReference type="Pfam" id="PF00270">
    <property type="entry name" value="DEAD"/>
    <property type="match status" value="1"/>
</dbReference>
<keyword evidence="3 6" id="KW-0347">Helicase</keyword>
<dbReference type="InterPro" id="IPR014001">
    <property type="entry name" value="Helicase_ATP-bd"/>
</dbReference>
<dbReference type="GO" id="GO:0005524">
    <property type="term" value="F:ATP binding"/>
    <property type="evidence" value="ECO:0007669"/>
    <property type="project" value="UniProtKB-KW"/>
</dbReference>
<protein>
    <submittedName>
        <fullName evidence="6">ATP-independent RNA helicase dbpA</fullName>
        <ecNumber evidence="6">3.6.4.13</ecNumber>
    </submittedName>
</protein>
<name>A0A3P8M2S0_RAOTE</name>
<dbReference type="PANTHER" id="PTHR47959:SF1">
    <property type="entry name" value="ATP-DEPENDENT RNA HELICASE DBPA"/>
    <property type="match status" value="1"/>
</dbReference>
<dbReference type="InterPro" id="IPR011545">
    <property type="entry name" value="DEAD/DEAH_box_helicase_dom"/>
</dbReference>
<evidence type="ECO:0000256" key="1">
    <source>
        <dbReference type="ARBA" id="ARBA00022741"/>
    </source>
</evidence>
<dbReference type="Proteomes" id="UP000274346">
    <property type="component" value="Chromosome"/>
</dbReference>
<gene>
    <name evidence="6" type="primary">dbpA_2</name>
    <name evidence="6" type="ORF">NCTC13098_04067</name>
</gene>
<dbReference type="PANTHER" id="PTHR47959">
    <property type="entry name" value="ATP-DEPENDENT RNA HELICASE RHLE-RELATED"/>
    <property type="match status" value="1"/>
</dbReference>
<dbReference type="InterPro" id="IPR044742">
    <property type="entry name" value="DEAD/DEAH_RhlB"/>
</dbReference>
<dbReference type="AlphaFoldDB" id="A0A3P8M2S0"/>
<dbReference type="GO" id="GO:0003724">
    <property type="term" value="F:RNA helicase activity"/>
    <property type="evidence" value="ECO:0007669"/>
    <property type="project" value="UniProtKB-EC"/>
</dbReference>
<dbReference type="GO" id="GO:0003676">
    <property type="term" value="F:nucleic acid binding"/>
    <property type="evidence" value="ECO:0007669"/>
    <property type="project" value="InterPro"/>
</dbReference>
<dbReference type="Gene3D" id="3.40.50.300">
    <property type="entry name" value="P-loop containing nucleotide triphosphate hydrolases"/>
    <property type="match status" value="1"/>
</dbReference>
<dbReference type="EMBL" id="LR131271">
    <property type="protein sequence ID" value="VDR27696.1"/>
    <property type="molecule type" value="Genomic_DNA"/>
</dbReference>
<dbReference type="InterPro" id="IPR000629">
    <property type="entry name" value="RNA-helicase_DEAD-box_CS"/>
</dbReference>
<dbReference type="GO" id="GO:0016787">
    <property type="term" value="F:hydrolase activity"/>
    <property type="evidence" value="ECO:0007669"/>
    <property type="project" value="UniProtKB-KW"/>
</dbReference>
<dbReference type="KEGG" id="rtg:NCTC13098_04067"/>
<evidence type="ECO:0000259" key="5">
    <source>
        <dbReference type="PROSITE" id="PS51192"/>
    </source>
</evidence>
<evidence type="ECO:0000313" key="7">
    <source>
        <dbReference type="Proteomes" id="UP000274346"/>
    </source>
</evidence>
<dbReference type="InterPro" id="IPR027417">
    <property type="entry name" value="P-loop_NTPase"/>
</dbReference>
<proteinExistence type="predicted"/>
<dbReference type="InterPro" id="IPR050079">
    <property type="entry name" value="DEAD_box_RNA_helicase"/>
</dbReference>
<evidence type="ECO:0000256" key="3">
    <source>
        <dbReference type="ARBA" id="ARBA00022806"/>
    </source>
</evidence>